<dbReference type="PANTHER" id="PTHR15020:SF50">
    <property type="entry name" value="UPF0659 PROTEIN YMR090W"/>
    <property type="match status" value="1"/>
</dbReference>
<dbReference type="AlphaFoldDB" id="A0A074V4C3"/>
<name>A0A074V4C3_9NEIS</name>
<dbReference type="Pfam" id="PF13460">
    <property type="entry name" value="NAD_binding_10"/>
    <property type="match status" value="1"/>
</dbReference>
<gene>
    <name evidence="2" type="ORF">SASC598J21_019740</name>
</gene>
<dbReference type="PANTHER" id="PTHR15020">
    <property type="entry name" value="FLAVIN REDUCTASE-RELATED"/>
    <property type="match status" value="1"/>
</dbReference>
<comment type="caution">
    <text evidence="2">The sequence shown here is derived from an EMBL/GenBank/DDBJ whole genome shotgun (WGS) entry which is preliminary data.</text>
</comment>
<dbReference type="Proteomes" id="UP000027644">
    <property type="component" value="Unassembled WGS sequence"/>
</dbReference>
<evidence type="ECO:0000313" key="2">
    <source>
        <dbReference type="EMBL" id="KEQ00273.1"/>
    </source>
</evidence>
<sequence length="214" mass="23085">MKTLLLFGVSPKKGTGYQVLQLALQQSSEWRCAALVRDAAFAAELNQQGVQTVVGDATDESSVKEICRLAGTNTIIVSTLGGSAGAHYLAQRLIIDTAEQAGISRMLLVTSLGCGDSWHTMSERAKTAFGHAVREKSLAEVWLQTSKLNYEILRPGGLSNGDVTGTGKCFYQQEVHGFIHRTELANVIMQRISASVLDNRIYAVVDPGLTSDNN</sequence>
<proteinExistence type="predicted"/>
<dbReference type="EMBL" id="AVQL01000453">
    <property type="protein sequence ID" value="KEQ00273.1"/>
    <property type="molecule type" value="Genomic_DNA"/>
</dbReference>
<protein>
    <recommendedName>
        <fullName evidence="1">NAD(P)-binding domain-containing protein</fullName>
    </recommendedName>
</protein>
<evidence type="ECO:0000313" key="3">
    <source>
        <dbReference type="Proteomes" id="UP000027644"/>
    </source>
</evidence>
<evidence type="ECO:0000259" key="1">
    <source>
        <dbReference type="Pfam" id="PF13460"/>
    </source>
</evidence>
<dbReference type="InterPro" id="IPR016040">
    <property type="entry name" value="NAD(P)-bd_dom"/>
</dbReference>
<dbReference type="Gene3D" id="3.40.50.720">
    <property type="entry name" value="NAD(P)-binding Rossmann-like Domain"/>
    <property type="match status" value="1"/>
</dbReference>
<feature type="domain" description="NAD(P)-binding" evidence="1">
    <location>
        <begin position="15"/>
        <end position="191"/>
    </location>
</feature>
<accession>A0A074V4C3</accession>
<reference evidence="2 3" key="1">
    <citation type="journal article" date="2014" name="PLoS Genet.">
        <title>Hidden diversity in honey bee gut symbionts detected by single-cell genomics.</title>
        <authorList>
            <person name="Engel P."/>
            <person name="Stepanauskas R."/>
            <person name="Moran N."/>
        </authorList>
    </citation>
    <scope>NUCLEOTIDE SEQUENCE [LARGE SCALE GENOMIC DNA]</scope>
    <source>
        <strain evidence="2 3">SCGC AB-598-J21</strain>
    </source>
</reference>
<dbReference type="SUPFAM" id="SSF51735">
    <property type="entry name" value="NAD(P)-binding Rossmann-fold domains"/>
    <property type="match status" value="1"/>
</dbReference>
<organism evidence="2 3">
    <name type="scientific">Snodgrassella alvi SCGC AB-598-J21</name>
    <dbReference type="NCBI Taxonomy" id="1385367"/>
    <lineage>
        <taxon>Bacteria</taxon>
        <taxon>Pseudomonadati</taxon>
        <taxon>Pseudomonadota</taxon>
        <taxon>Betaproteobacteria</taxon>
        <taxon>Neisseriales</taxon>
        <taxon>Neisseriaceae</taxon>
        <taxon>Snodgrassella</taxon>
    </lineage>
</organism>
<dbReference type="InterPro" id="IPR036291">
    <property type="entry name" value="NAD(P)-bd_dom_sf"/>
</dbReference>